<feature type="transmembrane region" description="Helical" evidence="1">
    <location>
        <begin position="65"/>
        <end position="83"/>
    </location>
</feature>
<name>A0ABT6KJD8_9MICO</name>
<keyword evidence="1" id="KW-0472">Membrane</keyword>
<organism evidence="2 3">
    <name type="scientific">Antiquaquibacter oligotrophicus</name>
    <dbReference type="NCBI Taxonomy" id="2880260"/>
    <lineage>
        <taxon>Bacteria</taxon>
        <taxon>Bacillati</taxon>
        <taxon>Actinomycetota</taxon>
        <taxon>Actinomycetes</taxon>
        <taxon>Micrococcales</taxon>
        <taxon>Microbacteriaceae</taxon>
        <taxon>Antiquaquibacter</taxon>
    </lineage>
</organism>
<protein>
    <submittedName>
        <fullName evidence="2">Uncharacterized protein</fullName>
    </submittedName>
</protein>
<reference evidence="2 3" key="1">
    <citation type="submission" date="2023-04" db="EMBL/GenBank/DDBJ databases">
        <title>Genome Encyclopedia of Bacteria and Archaea VI: Functional Genomics of Type Strains.</title>
        <authorList>
            <person name="Whitman W."/>
        </authorList>
    </citation>
    <scope>NUCLEOTIDE SEQUENCE [LARGE SCALE GENOMIC DNA]</scope>
    <source>
        <strain evidence="2 3">SG_E_30_P1</strain>
    </source>
</reference>
<evidence type="ECO:0000313" key="2">
    <source>
        <dbReference type="EMBL" id="MDH6180066.1"/>
    </source>
</evidence>
<proteinExistence type="predicted"/>
<dbReference type="Proteomes" id="UP001160142">
    <property type="component" value="Unassembled WGS sequence"/>
</dbReference>
<keyword evidence="3" id="KW-1185">Reference proteome</keyword>
<comment type="caution">
    <text evidence="2">The sequence shown here is derived from an EMBL/GenBank/DDBJ whole genome shotgun (WGS) entry which is preliminary data.</text>
</comment>
<keyword evidence="1" id="KW-1133">Transmembrane helix</keyword>
<feature type="transmembrane region" description="Helical" evidence="1">
    <location>
        <begin position="5"/>
        <end position="25"/>
    </location>
</feature>
<evidence type="ECO:0000256" key="1">
    <source>
        <dbReference type="SAM" id="Phobius"/>
    </source>
</evidence>
<keyword evidence="1" id="KW-0812">Transmembrane</keyword>
<feature type="transmembrane region" description="Helical" evidence="1">
    <location>
        <begin position="31"/>
        <end position="53"/>
    </location>
</feature>
<evidence type="ECO:0000313" key="3">
    <source>
        <dbReference type="Proteomes" id="UP001160142"/>
    </source>
</evidence>
<sequence>MSWQLLSVLPVWVASLIAAIVIPLTTSPDKWVTWISTAFAVAVIASFAVQLAIQRKEGFVVRTMASIGGSLVVLAAATGVLALL</sequence>
<dbReference type="EMBL" id="JARXVQ010000001">
    <property type="protein sequence ID" value="MDH6180066.1"/>
    <property type="molecule type" value="Genomic_DNA"/>
</dbReference>
<dbReference type="RefSeq" id="WP_322132433.1">
    <property type="nucleotide sequence ID" value="NZ_CP085036.1"/>
</dbReference>
<accession>A0ABT6KJD8</accession>
<gene>
    <name evidence="2" type="ORF">M2152_000248</name>
</gene>